<dbReference type="AlphaFoldDB" id="A0A409YSG6"/>
<dbReference type="EMBL" id="NHTK01000730">
    <property type="protein sequence ID" value="PPR05942.1"/>
    <property type="molecule type" value="Genomic_DNA"/>
</dbReference>
<evidence type="ECO:0000313" key="3">
    <source>
        <dbReference type="EMBL" id="PPR05942.1"/>
    </source>
</evidence>
<comment type="caution">
    <text evidence="3">The sequence shown here is derived from an EMBL/GenBank/DDBJ whole genome shotgun (WGS) entry which is preliminary data.</text>
</comment>
<feature type="compositionally biased region" description="Low complexity" evidence="1">
    <location>
        <begin position="463"/>
        <end position="492"/>
    </location>
</feature>
<keyword evidence="2" id="KW-0812">Transmembrane</keyword>
<feature type="transmembrane region" description="Helical" evidence="2">
    <location>
        <begin position="186"/>
        <end position="206"/>
    </location>
</feature>
<reference evidence="3 4" key="1">
    <citation type="journal article" date="2018" name="Evol. Lett.">
        <title>Horizontal gene cluster transfer increased hallucinogenic mushroom diversity.</title>
        <authorList>
            <person name="Reynolds H.T."/>
            <person name="Vijayakumar V."/>
            <person name="Gluck-Thaler E."/>
            <person name="Korotkin H.B."/>
            <person name="Matheny P.B."/>
            <person name="Slot J.C."/>
        </authorList>
    </citation>
    <scope>NUCLEOTIDE SEQUENCE [LARGE SCALE GENOMIC DNA]</scope>
    <source>
        <strain evidence="3 4">2629</strain>
    </source>
</reference>
<name>A0A409YSG6_9AGAR</name>
<feature type="compositionally biased region" description="Basic and acidic residues" evidence="1">
    <location>
        <begin position="508"/>
        <end position="518"/>
    </location>
</feature>
<protein>
    <submittedName>
        <fullName evidence="3">Uncharacterized protein</fullName>
    </submittedName>
</protein>
<dbReference type="Proteomes" id="UP000284842">
    <property type="component" value="Unassembled WGS sequence"/>
</dbReference>
<dbReference type="OrthoDB" id="2576311at2759"/>
<evidence type="ECO:0000256" key="2">
    <source>
        <dbReference type="SAM" id="Phobius"/>
    </source>
</evidence>
<feature type="transmembrane region" description="Helical" evidence="2">
    <location>
        <begin position="146"/>
        <end position="166"/>
    </location>
</feature>
<dbReference type="STRING" id="181874.A0A409YSG6"/>
<keyword evidence="2" id="KW-0472">Membrane</keyword>
<organism evidence="3 4">
    <name type="scientific">Panaeolus cyanescens</name>
    <dbReference type="NCBI Taxonomy" id="181874"/>
    <lineage>
        <taxon>Eukaryota</taxon>
        <taxon>Fungi</taxon>
        <taxon>Dikarya</taxon>
        <taxon>Basidiomycota</taxon>
        <taxon>Agaricomycotina</taxon>
        <taxon>Agaricomycetes</taxon>
        <taxon>Agaricomycetidae</taxon>
        <taxon>Agaricales</taxon>
        <taxon>Agaricineae</taxon>
        <taxon>Galeropsidaceae</taxon>
        <taxon>Panaeolus</taxon>
    </lineage>
</organism>
<evidence type="ECO:0000256" key="1">
    <source>
        <dbReference type="SAM" id="MobiDB-lite"/>
    </source>
</evidence>
<feature type="region of interest" description="Disordered" evidence="1">
    <location>
        <begin position="44"/>
        <end position="93"/>
    </location>
</feature>
<evidence type="ECO:0000313" key="4">
    <source>
        <dbReference type="Proteomes" id="UP000284842"/>
    </source>
</evidence>
<accession>A0A409YSG6</accession>
<gene>
    <name evidence="3" type="ORF">CVT24_006667</name>
</gene>
<feature type="region of interest" description="Disordered" evidence="1">
    <location>
        <begin position="340"/>
        <end position="371"/>
    </location>
</feature>
<dbReference type="InParanoid" id="A0A409YSG6"/>
<keyword evidence="2" id="KW-1133">Transmembrane helix</keyword>
<keyword evidence="4" id="KW-1185">Reference proteome</keyword>
<feature type="transmembrane region" description="Helical" evidence="2">
    <location>
        <begin position="378"/>
        <end position="404"/>
    </location>
</feature>
<sequence length="518" mass="55669">MQYQPAQESHHFYDSEYNYEDPIHYKADSLAPSAYQPAASIYNVNQTRTRGRSYSQSIGRSPTPHPRRSSRSPGRVSFAQQDSDSTSEFRSEPDNIQVGFAPASYSEFDYGGEGVMPHRDHQDSRIYRVARANNYYYSNNLSDIPLIFQYLILALLLIWCFSVTDAQSSSQGHAELGVPLSDIFRLVYSVIRFSVGFIAKSLLLLGMPGELTYNTMAQSPCVVSGILLSVCLGREVTIRTLSGVDDNYPGAQASGEGSTCRCSTVYYSMLSACAYCQAHDWITWLEQQANCVDISDRHLPILIPSNTSIPNYAYADVIANARFDIAAAQAMLSATTSSASASGTTFSSATTSHSDTSSSPTPTNTPYIPDREKKETNIGAIVGGVIGGLLVVGIVIAVIVYMVVRSRRKPPPHDPALLSPHSPYPSVVPTSPAMSSLAHGAMPSPQLSGAPKLYNPNDPSTFPSAGSPLPGSSPNSTPAVYPAPSSSISVSPPMMPTHPVAWPGGADARTKSHYDGAA</sequence>
<feature type="region of interest" description="Disordered" evidence="1">
    <location>
        <begin position="429"/>
        <end position="518"/>
    </location>
</feature>
<proteinExistence type="predicted"/>
<feature type="compositionally biased region" description="Low complexity" evidence="1">
    <location>
        <begin position="340"/>
        <end position="366"/>
    </location>
</feature>
<feature type="compositionally biased region" description="Polar residues" evidence="1">
    <location>
        <begin position="44"/>
        <end position="59"/>
    </location>
</feature>